<name>A0A286A672_9SPHI</name>
<evidence type="ECO:0000313" key="3">
    <source>
        <dbReference type="Proteomes" id="UP000219281"/>
    </source>
</evidence>
<keyword evidence="3" id="KW-1185">Reference proteome</keyword>
<evidence type="ECO:0000313" key="2">
    <source>
        <dbReference type="EMBL" id="SOD17377.1"/>
    </source>
</evidence>
<reference evidence="3" key="1">
    <citation type="submission" date="2017-09" db="EMBL/GenBank/DDBJ databases">
        <authorList>
            <person name="Varghese N."/>
            <person name="Submissions S."/>
        </authorList>
    </citation>
    <scope>NUCLEOTIDE SEQUENCE [LARGE SCALE GENOMIC DNA]</scope>
    <source>
        <strain evidence="3">CGMCC 1.12803</strain>
    </source>
</reference>
<proteinExistence type="predicted"/>
<evidence type="ECO:0000259" key="1">
    <source>
        <dbReference type="Pfam" id="PF05118"/>
    </source>
</evidence>
<sequence length="226" mass="26233">MAAIKFDNVYDVHKLEQELQIALNSDWVNHFNTKDYEGDWKSISLRSASGATSDIFANYTNEPFKDTPLLEELPYIKTVLADWKCEKETVRFLALYPGSEIKPHKDPGCSYADGNFRIHIPILTNSEVDFIVENENHRLQPGTCWYMDFSKEHSVKNRGETVRIHLVIDCLRNEWSDQLFEKYGYKAPEKKMPIEQVLMVIAQLETHQTEIANNLIEKLKTEYGIS</sequence>
<gene>
    <name evidence="2" type="ORF">SAMN06297358_2515</name>
</gene>
<dbReference type="Proteomes" id="UP000219281">
    <property type="component" value="Unassembled WGS sequence"/>
</dbReference>
<dbReference type="Pfam" id="PF05118">
    <property type="entry name" value="Asp_Arg_Hydrox"/>
    <property type="match status" value="1"/>
</dbReference>
<accession>A0A286A672</accession>
<organism evidence="2 3">
    <name type="scientific">Pedobacter xixiisoli</name>
    <dbReference type="NCBI Taxonomy" id="1476464"/>
    <lineage>
        <taxon>Bacteria</taxon>
        <taxon>Pseudomonadati</taxon>
        <taxon>Bacteroidota</taxon>
        <taxon>Sphingobacteriia</taxon>
        <taxon>Sphingobacteriales</taxon>
        <taxon>Sphingobacteriaceae</taxon>
        <taxon>Pedobacter</taxon>
    </lineage>
</organism>
<dbReference type="AlphaFoldDB" id="A0A286A672"/>
<dbReference type="InterPro" id="IPR027443">
    <property type="entry name" value="IPNS-like_sf"/>
</dbReference>
<dbReference type="EMBL" id="OCMT01000003">
    <property type="protein sequence ID" value="SOD17377.1"/>
    <property type="molecule type" value="Genomic_DNA"/>
</dbReference>
<dbReference type="SUPFAM" id="SSF51197">
    <property type="entry name" value="Clavaminate synthase-like"/>
    <property type="match status" value="1"/>
</dbReference>
<protein>
    <submittedName>
        <fullName evidence="2">Aspartyl/Asparaginyl beta-hydroxylase</fullName>
    </submittedName>
</protein>
<feature type="domain" description="Aspartyl/asparaginy/proline hydroxylase" evidence="1">
    <location>
        <begin position="13"/>
        <end position="172"/>
    </location>
</feature>
<dbReference type="Gene3D" id="2.60.120.330">
    <property type="entry name" value="B-lactam Antibiotic, Isopenicillin N Synthase, Chain"/>
    <property type="match status" value="1"/>
</dbReference>
<dbReference type="RefSeq" id="WP_171047896.1">
    <property type="nucleotide sequence ID" value="NZ_OCMT01000003.1"/>
</dbReference>
<dbReference type="InterPro" id="IPR007803">
    <property type="entry name" value="Asp/Arg/Pro-Hydrxlase"/>
</dbReference>